<dbReference type="InterPro" id="IPR014043">
    <property type="entry name" value="Acyl_transferase_dom"/>
</dbReference>
<feature type="region of interest" description="Disordered" evidence="9">
    <location>
        <begin position="2902"/>
        <end position="2928"/>
    </location>
</feature>
<feature type="domain" description="Ketosynthase family 3 (KS3)" evidence="11">
    <location>
        <begin position="586"/>
        <end position="1012"/>
    </location>
</feature>
<dbReference type="PROSITE" id="PS50075">
    <property type="entry name" value="CARRIER"/>
    <property type="match status" value="3"/>
</dbReference>
<keyword evidence="14" id="KW-1185">Reference proteome</keyword>
<dbReference type="Pfam" id="PF08240">
    <property type="entry name" value="ADH_N"/>
    <property type="match status" value="1"/>
</dbReference>
<evidence type="ECO:0000256" key="6">
    <source>
        <dbReference type="ARBA" id="ARBA00023268"/>
    </source>
</evidence>
<keyword evidence="2" id="KW-0596">Phosphopantetheine</keyword>
<dbReference type="Pfam" id="PF00109">
    <property type="entry name" value="ketoacyl-synt"/>
    <property type="match status" value="2"/>
</dbReference>
<dbReference type="CDD" id="cd00833">
    <property type="entry name" value="PKS"/>
    <property type="match status" value="2"/>
</dbReference>
<evidence type="ECO:0000259" key="11">
    <source>
        <dbReference type="PROSITE" id="PS52004"/>
    </source>
</evidence>
<dbReference type="InterPro" id="IPR016039">
    <property type="entry name" value="Thiolase-like"/>
</dbReference>
<dbReference type="InterPro" id="IPR014031">
    <property type="entry name" value="Ketoacyl_synth_C"/>
</dbReference>
<dbReference type="HOGENOM" id="CLU_000022_35_8_11"/>
<dbReference type="Pfam" id="PF21089">
    <property type="entry name" value="PKS_DH_N"/>
    <property type="match status" value="1"/>
</dbReference>
<sequence>MPKAQNEFAVAGHPWILSGHTGTALRAQARRLHDHVADHPRLRPEDIAHTLASSGPALTHRAAVIAADREGHLRGLDAVARGEDTPGVVRGTAAAGGDGVAFVFPGQGTQWPGMAADLLTVSPAFSRAVDACAEAFEPYVSWSPEAVLRGAPGAPPLEGTDVVQPTLFAVMVGLAELWRTLGVSPTSIVGHCIGEIAAAHLCGALSLSDAARVVIESSRAQATLSGSGALIAVARSEAQLLPLLRRWPGRLTIAAVNGPMATVVSGDRPAADELLAEFARAGVRAREVAIDIPAHSPFMAPLRDGLLDSLSSVTAGASRLPFHSSVIGGPLETQGLDAAYWYRNLADTVRFESVVTGLLRQGTRCFVELSPHPMLTMCVQATAEEVVGGERVVILPTLHRGQAAVESVRTTLAELYVRGALDDHRAAFSVPGGRLITLPLEPPADTSVELADAPDPAEACRPPLVERLARLSTAERKRRLRELVGVEAAKVLEDVAGADAPGHGIAEQEHFVTSGFDSAAAVALRNRLNDATGLLLPFTLAFDHPTPAAVADHLHSRLFDHQGGGQPGADGRPDPAAAAGPARADDEPIAVIGMAGRFPGGARTPEELWELVAEGTDALSPFPEGRGWDPLRLYDPDPARPGTYYQREAGFLHDADKFDAEFFGIAPREATAMDPQQRLLLETSWEALERARIDPTALRGSRTGVFVGVAPLDYSPRMHQASPELEGHLLTGNIGAAASGRISYVLGLEGPAVSVDTACSSSLVALHLAAQALRAGECSLALVGGATVLSTPGMFIEFSRQRGLAPDGRCKAYAAAADGTGWSEGVGMLLVERLSDARRLGHQVLAVVRGSAVNQDGASNGFTAPSGPSQQQVIRAALANAGVSAPEVDAVEGHGTGTRLGDPIEAQALLAAYGQGRAADRPLWLGSIKSNIGHTQWAAGVIGVIKMVLALQHGVLPRTLHVDKPSDYVDWSAGAVRLLTEPVPWPERGHPRRAGVSSFGVSGTNAHVILEQATPSSTVAPGGHTAEAGPPLPWVVSAKTPQALRDQARRLHEHLTAQPQLQPADVGHTLATGRATFDHRAVLIGSDREQLLHGLDALATGRPDPAVHQTSDRPATADGRIVFVFPGQGGQWAGMGLRLLNASPVFTERMAACEQALSPYVDWSLTDILHRPADDAVWQRADIVQPALFSIMVSLAALWRSCGIEPDAVLGHSQGEIAAAHVCGALTLHDAAKVIALRSQALQAVRGAGGMASVPLPADQVTEDLRTHWPDRLWVAATNSPTATVISGNTDALDEALDHYHAHDVRAKRIPVDYASHCPHIDAVAERLPDLLGGIVPRAADIPFYSTVDGRWAEPTELDADYWYRNLRSPVRFAHAVHALTETDHRTFVEVSPHPTLTPAITATTETTDRTTTVIASLHRDHDDTHHILTNLAQAHIHGHTIDWRHHYQTLRPTPPHIDLPTYPFQHHHYWLHDSTEDKAVGTDLAAARFWEAVHGEDTNAVAALLDVEPGTSLDALLPALSAWHGRRRDQAITDTWCYRDIWKPADLTAARPRPSGRWLVAISAGRADHLHVSAVLDALERQGLPIATLVLDDTHTELPLLERHLAQAIASDGPAIGGVLSLLALDEGPHPRHPEVPVGTALTLSLIQALIAREDMAPRLWLATHEAVATSSADTLDHPLQAMVWGLGRTAALEHPDLWGGLIDLPDTLTERVLHGLVTALTTCHDEDELALRATGPRTRRLIRTPSTAAAEDTPPWTPRGTVLITGGTGALGSRVAHRIAERHPDCHLLLVSRRGPKAPGATALRDQLIELGATVTLAACDTADPGALADLLADVPSDRPLTAVVHTAGVLDDSTLAVQTPDHLAAVLGPKSHAAHHLHALAQHHPLDAFVLFSSVAAPFGAAGQANYAAANAYLDALAQHRRAQGLAATSIAWGNWDGDGLASTQSAQTYLRNRGFPPMPPHLALAALERAIVSPHAQLVVADVDWKKLKPAPHTRDIPGSRRPAPAATDGADRTADATASLRTRLAGQSPAERHQTLLDLISSHTAAVLGHATPQTIPTDRAFRDLGFTSLTAIELRNRLAAATGLRLPTTVAFDRPTPDKLAADLLARCAPTGPDGIGVTPDATATSGSSPGAAHGAPDPAEPIAIVGLACRYPGGIGSPEDLWEFITAHRDAVGDFPTDRGWDLARLFDPDPDRPGTSYSRQGAFLRDAGDFDPEFFGISPREATATDPQQRLLLEASWEALERAGINPHDLHGSPTGVFTGSNAQDFSARLRQTPSELAELCEGYALTGSNNSVASGRVSYALGLEGPAVSIDTACSSSLVALHLACQSLRAGECSLALAGGVTVMMTPFNFVEFSRQRGLAADGRCKAFSATADGTGWGEGVGMVVVERLSDARRNGHRVLALVRGSAVNQDGASNGLTAPNGPSQQRVIRAALAAAGVAAAEVDAVEAHGTGTTLGDPIEAQALLATYGQGRPADRALWLGTVKSNIGHAQSAAGIAGVIKMVLALRHGMLPRTLHVSEPSPHVDWSAGAVRLLTEDQPWPDTGRPRRAGVSSFGVSGTNAHVILEQAEPGPDPAPTASAPSLPPWPLSARSAEALRAQARRLLAYVAEHPDVDPADVGYSLARGRAVFEHRAVLLGTGHDDFRRALDALASGAPDGAVVQGAAVGRQGKVVFVCSGQGTQRPGMGRGLYRSSTAFAGALEEVCAHLDPYLEHPLMEVMFADEKSDTSALLHLTAYAQPALFALQTALHRMVTEEFGLTPDYLAGHSLGELTAAHLAGILSLPDAAALVAARARAMRDLPATGAMVAVEATEAELRPRLAELADRVGIAAVNAPASLVITGDHDAVHQIADDFRGQGRKVTPLQVSGAFHSPHMEPLLDEIGRTAETLTYHRPHTPLVTASADGGDDTTEPRADDDPGTAAFWPLQARRTVHYARAVERLRARGVTTFLELGPDSTLTTLVHHNLAAHDPVAVSLLHPERCETHSVLGALAAVHAHSRPVDWTRHYTARPRPTPHQIDVPTYAFRHRRYWLPAPAAVGDVTAAGLDAAEHPLIGAAVWLAEGDGCLLTGRISPRTHPWLADHVIAGTVLLPGTAFVELALRAGAYVGCDRVEELTLHAPLPLPADGEVVLQVAVGAADESGRRELSIHARPADDGTWTRHAIGTLASARGVGLDDGTGHNGHAPAGDEPFGSWATAWPPPGAEPLDVTGVYDRFADAEFTYGEAFQGLVAAWRHGDETLAEVRLPDQPAGDALRFGLHPALLDAALQTMWLVEPDGTRPSGGLGGPDRGLPFAWQGVSLRTAGPSALRVRLRRPAPDTVAVAVADAAGRPVASVESLTLRPVPRGALRGTETAVRTSLYGLDWTDVPLPTPQTALPRCALIGADTLDLVPALEAAAPDRITDGVERYADLEELVRSVAAGAPAPDLVIAGCHAAPEADGASEQPQPETVRTRTGQVLELLQRWLGADGLADAHLVLFTSGAVATRPGEPVRDLAGAAVWGLVRSGQSEHPECFTVVDMDGAQESRAALLGALGLGEPQLAVRGGRALAPRLVRPGDADDDSGLALPQGPEGWRLECPGTGSLDGLTTTESPAAAVPLGPGEVRVAVRAAGLNFRDVLIALGVVPGRTALGSEGAGIVLEVGAEVRDLAPGDRVVGIFPEAFGPVAVAERATLARVPDGWSFAQAASVPIVFATAYHGLVDLARLRPGESVLIHAAAGGVGMAAVQLARHLGAEVYATAGPGKWHILRSQGIDDDHLASSRTLEFEQRFAATRGGRGIDVVLDCLAHEFVDASLRLVARDGGRFLEMGKSDIRDPRQVALDHPGVLYRAFDLLEAGPERVGQILRTVLDLFERGVLAHLPTTCWDIRQAEHAFRHLQQGRHIGKNVLTVPAGWNAEGTVLITGGMGTLGAALARHLAGTGRARHLLLAGRRGPDAPGAEELREELTELGARVTIAACDLGDRAAVARLLGAIPAERPLTAVIHAAGVVDDATLGSLTPRHLDAALAAKADAAWHLHTLTRHADVAAFVLFSSVAGLLGSPGQGNYAAANAFLDALAHHRRGSGLPAVSLAWGLWEQTSGMTGHLDQADRARLARLGISPLTTGQALGLFDAALGHHRPVLVPARLDVPDPHPGSSTVPPLYRGLVGSRTRRTPPAAAATGPFPLHTRLGGHAPAEQHEMLLSLVRSHAALVLGRDDPDTVHPGAHFRGLGFDSLTAVELRNRLNAATGLRLSTTLVFDHPTPDELARHVREQVLGDGEAARVAPVLAELDRLEAALSRVDGDDAVRARVTARLQALLLKWNESDGPATGGDGAGRLASATAAEVLDFIRNDLGLS</sequence>
<dbReference type="eggNOG" id="COG4573">
    <property type="taxonomic scope" value="Bacteria"/>
</dbReference>
<dbReference type="InterPro" id="IPR020841">
    <property type="entry name" value="PKS_Beta-ketoAc_synthase_dom"/>
</dbReference>
<dbReference type="Gene3D" id="3.40.47.10">
    <property type="match status" value="2"/>
</dbReference>
<dbReference type="SMART" id="SM00823">
    <property type="entry name" value="PKS_PP"/>
    <property type="match status" value="3"/>
</dbReference>
<evidence type="ECO:0000259" key="12">
    <source>
        <dbReference type="PROSITE" id="PS52019"/>
    </source>
</evidence>
<dbReference type="Gene3D" id="3.40.50.11460">
    <property type="match status" value="1"/>
</dbReference>
<dbReference type="SMART" id="SM00822">
    <property type="entry name" value="PKS_KR"/>
    <property type="match status" value="2"/>
</dbReference>
<dbReference type="PROSITE" id="PS01162">
    <property type="entry name" value="QOR_ZETA_CRYSTAL"/>
    <property type="match status" value="1"/>
</dbReference>
<keyword evidence="3" id="KW-0597">Phosphoprotein</keyword>
<dbReference type="STRING" id="749414.SBI_00789"/>
<dbReference type="Gene3D" id="1.10.1200.10">
    <property type="entry name" value="ACP-like"/>
    <property type="match status" value="3"/>
</dbReference>
<name>D7C488_STRBB</name>
<dbReference type="Gene3D" id="6.10.140.1830">
    <property type="match status" value="1"/>
</dbReference>
<dbReference type="InterPro" id="IPR002364">
    <property type="entry name" value="Quin_OxRdtase/zeta-crystal_CS"/>
</dbReference>
<evidence type="ECO:0000259" key="10">
    <source>
        <dbReference type="PROSITE" id="PS50075"/>
    </source>
</evidence>
<dbReference type="InterPro" id="IPR009081">
    <property type="entry name" value="PP-bd_ACP"/>
</dbReference>
<dbReference type="GO" id="GO:0016491">
    <property type="term" value="F:oxidoreductase activity"/>
    <property type="evidence" value="ECO:0007669"/>
    <property type="project" value="InterPro"/>
</dbReference>
<dbReference type="GO" id="GO:0031177">
    <property type="term" value="F:phosphopantetheine binding"/>
    <property type="evidence" value="ECO:0007669"/>
    <property type="project" value="InterPro"/>
</dbReference>
<feature type="domain" description="PKS/mFAS DH" evidence="12">
    <location>
        <begin position="3059"/>
        <end position="3357"/>
    </location>
</feature>
<dbReference type="FunFam" id="3.40.50.720:FF:000209">
    <property type="entry name" value="Polyketide synthase Pks12"/>
    <property type="match status" value="1"/>
</dbReference>
<feature type="domain" description="Carrier" evidence="10">
    <location>
        <begin position="482"/>
        <end position="558"/>
    </location>
</feature>
<feature type="region of interest" description="Disordered" evidence="9">
    <location>
        <begin position="558"/>
        <end position="586"/>
    </location>
</feature>
<feature type="domain" description="Carrier" evidence="10">
    <location>
        <begin position="4186"/>
        <end position="4261"/>
    </location>
</feature>
<dbReference type="Gene3D" id="3.90.180.10">
    <property type="entry name" value="Medium-chain alcohol dehydrogenases, catalytic domain"/>
    <property type="match status" value="1"/>
</dbReference>
<keyword evidence="6" id="KW-0511">Multifunctional enzyme</keyword>
<evidence type="ECO:0000256" key="9">
    <source>
        <dbReference type="SAM" id="MobiDB-lite"/>
    </source>
</evidence>
<dbReference type="InterPro" id="IPR020807">
    <property type="entry name" value="PKS_DH"/>
</dbReference>
<dbReference type="CDD" id="cd08952">
    <property type="entry name" value="KR_1_SDR_x"/>
    <property type="match status" value="1"/>
</dbReference>
<dbReference type="eggNOG" id="COG0300">
    <property type="taxonomic scope" value="Bacteria"/>
</dbReference>
<dbReference type="PANTHER" id="PTHR43775">
    <property type="entry name" value="FATTY ACID SYNTHASE"/>
    <property type="match status" value="1"/>
</dbReference>
<evidence type="ECO:0000313" key="14">
    <source>
        <dbReference type="Proteomes" id="UP000000377"/>
    </source>
</evidence>
<dbReference type="Gene3D" id="3.10.129.110">
    <property type="entry name" value="Polyketide synthase dehydratase"/>
    <property type="match status" value="1"/>
</dbReference>
<dbReference type="InterPro" id="IPR049551">
    <property type="entry name" value="PKS_DH_C"/>
</dbReference>
<dbReference type="InterPro" id="IPR014030">
    <property type="entry name" value="Ketoacyl_synth_N"/>
</dbReference>
<dbReference type="InterPro" id="IPR032821">
    <property type="entry name" value="PKS_assoc"/>
</dbReference>
<dbReference type="PROSITE" id="PS00012">
    <property type="entry name" value="PHOSPHOPANTETHEINE"/>
    <property type="match status" value="1"/>
</dbReference>
<dbReference type="GO" id="GO:0004312">
    <property type="term" value="F:fatty acid synthase activity"/>
    <property type="evidence" value="ECO:0007669"/>
    <property type="project" value="TreeGrafter"/>
</dbReference>
<dbReference type="Gene3D" id="3.30.70.3290">
    <property type="match status" value="3"/>
</dbReference>
<protein>
    <submittedName>
        <fullName evidence="13">Type I polyketide synthase</fullName>
    </submittedName>
</protein>
<evidence type="ECO:0000256" key="5">
    <source>
        <dbReference type="ARBA" id="ARBA00023194"/>
    </source>
</evidence>
<dbReference type="InterPro" id="IPR013968">
    <property type="entry name" value="PKS_KR"/>
</dbReference>
<dbReference type="InterPro" id="IPR057326">
    <property type="entry name" value="KR_dom"/>
</dbReference>
<dbReference type="PATRIC" id="fig|749414.3.peg.806"/>
<dbReference type="InterPro" id="IPR016035">
    <property type="entry name" value="Acyl_Trfase/lysoPLipase"/>
</dbReference>
<dbReference type="SMART" id="SM00829">
    <property type="entry name" value="PKS_ER"/>
    <property type="match status" value="1"/>
</dbReference>
<dbReference type="Pfam" id="PF08659">
    <property type="entry name" value="KR"/>
    <property type="match status" value="2"/>
</dbReference>
<gene>
    <name evidence="13" type="primary">milA1</name>
    <name evidence="13" type="ordered locus">SBI_00789</name>
</gene>
<dbReference type="Pfam" id="PF13602">
    <property type="entry name" value="ADH_zinc_N_2"/>
    <property type="match status" value="1"/>
</dbReference>
<dbReference type="InterPro" id="IPR011032">
    <property type="entry name" value="GroES-like_sf"/>
</dbReference>
<dbReference type="InterPro" id="IPR042104">
    <property type="entry name" value="PKS_dehydratase_sf"/>
</dbReference>
<dbReference type="SMR" id="D7C488"/>
<dbReference type="eggNOG" id="COG0604">
    <property type="taxonomic scope" value="Bacteria"/>
</dbReference>
<dbReference type="Pfam" id="PF22953">
    <property type="entry name" value="SpnB_Rossmann"/>
    <property type="match status" value="1"/>
</dbReference>
<keyword evidence="5" id="KW-0045">Antibiotic biosynthesis</keyword>
<dbReference type="NCBIfam" id="NF045894">
    <property type="entry name" value="PKS_plus_SDR"/>
    <property type="match status" value="1"/>
</dbReference>
<dbReference type="Pfam" id="PF02801">
    <property type="entry name" value="Ketoacyl-synt_C"/>
    <property type="match status" value="2"/>
</dbReference>
<feature type="compositionally biased region" description="Low complexity" evidence="9">
    <location>
        <begin position="2127"/>
        <end position="2144"/>
    </location>
</feature>
<evidence type="ECO:0000256" key="3">
    <source>
        <dbReference type="ARBA" id="ARBA00022553"/>
    </source>
</evidence>
<comment type="pathway">
    <text evidence="1">Antibiotic biosynthesis.</text>
</comment>
<dbReference type="FunFam" id="1.10.1200.10:FF:000007">
    <property type="entry name" value="Probable polyketide synthase pks17"/>
    <property type="match status" value="2"/>
</dbReference>
<dbReference type="FunFam" id="3.40.366.10:FF:000002">
    <property type="entry name" value="Probable polyketide synthase 2"/>
    <property type="match status" value="1"/>
</dbReference>
<dbReference type="GO" id="GO:0033068">
    <property type="term" value="P:macrolide biosynthetic process"/>
    <property type="evidence" value="ECO:0007669"/>
    <property type="project" value="UniProtKB-ARBA"/>
</dbReference>
<dbReference type="InterPro" id="IPR041618">
    <property type="entry name" value="PKS_DE"/>
</dbReference>
<dbReference type="InterPro" id="IPR020843">
    <property type="entry name" value="ER"/>
</dbReference>
<feature type="compositionally biased region" description="Basic and acidic residues" evidence="9">
    <location>
        <begin position="1994"/>
        <end position="2003"/>
    </location>
</feature>
<feature type="active site" description="Proton donor; for dehydratase activity" evidence="8">
    <location>
        <position position="3272"/>
    </location>
</feature>
<evidence type="ECO:0000256" key="7">
    <source>
        <dbReference type="ARBA" id="ARBA00023315"/>
    </source>
</evidence>
<dbReference type="SMART" id="SM00826">
    <property type="entry name" value="PKS_DH"/>
    <property type="match status" value="1"/>
</dbReference>
<evidence type="ECO:0000256" key="4">
    <source>
        <dbReference type="ARBA" id="ARBA00022679"/>
    </source>
</evidence>
<dbReference type="PANTHER" id="PTHR43775:SF51">
    <property type="entry name" value="INACTIVE PHENOLPHTHIOCEROL SYNTHESIS POLYKETIDE SYNTHASE TYPE I PKS1-RELATED"/>
    <property type="match status" value="1"/>
</dbReference>
<dbReference type="InterPro" id="IPR020806">
    <property type="entry name" value="PKS_PP-bd"/>
</dbReference>
<dbReference type="PROSITE" id="PS00606">
    <property type="entry name" value="KS3_1"/>
    <property type="match status" value="2"/>
</dbReference>
<feature type="region of interest" description="N-terminal hotdog fold" evidence="8">
    <location>
        <begin position="3059"/>
        <end position="3181"/>
    </location>
</feature>
<dbReference type="CDD" id="cd08956">
    <property type="entry name" value="KR_3_FAS_SDR_x"/>
    <property type="match status" value="1"/>
</dbReference>
<evidence type="ECO:0000256" key="1">
    <source>
        <dbReference type="ARBA" id="ARBA00004792"/>
    </source>
</evidence>
<dbReference type="InterPro" id="IPR049900">
    <property type="entry name" value="PKS_mFAS_DH"/>
</dbReference>
<feature type="region of interest" description="Disordered" evidence="9">
    <location>
        <begin position="2119"/>
        <end position="2144"/>
    </location>
</feature>
<dbReference type="Pfam" id="PF22621">
    <property type="entry name" value="CurL-like_PKS_C"/>
    <property type="match status" value="2"/>
</dbReference>
<organism evidence="13 14">
    <name type="scientific">Streptomyces bingchenggensis (strain BCW-1)</name>
    <dbReference type="NCBI Taxonomy" id="749414"/>
    <lineage>
        <taxon>Bacteria</taxon>
        <taxon>Bacillati</taxon>
        <taxon>Actinomycetota</taxon>
        <taxon>Actinomycetes</taxon>
        <taxon>Kitasatosporales</taxon>
        <taxon>Streptomycetaceae</taxon>
        <taxon>Streptomyces</taxon>
    </lineage>
</organism>
<dbReference type="GO" id="GO:0008270">
    <property type="term" value="F:zinc ion binding"/>
    <property type="evidence" value="ECO:0007669"/>
    <property type="project" value="InterPro"/>
</dbReference>
<dbReference type="SUPFAM" id="SSF51735">
    <property type="entry name" value="NAD(P)-binding Rossmann-fold domains"/>
    <property type="match status" value="5"/>
</dbReference>
<dbReference type="InterPro" id="IPR018201">
    <property type="entry name" value="Ketoacyl_synth_AS"/>
</dbReference>
<dbReference type="InterPro" id="IPR036736">
    <property type="entry name" value="ACP-like_sf"/>
</dbReference>
<dbReference type="InterPro" id="IPR016036">
    <property type="entry name" value="Malonyl_transacylase_ACP-bd"/>
</dbReference>
<dbReference type="Pfam" id="PF14765">
    <property type="entry name" value="PS-DH"/>
    <property type="match status" value="1"/>
</dbReference>
<dbReference type="PROSITE" id="PS52019">
    <property type="entry name" value="PKS_MFAS_DH"/>
    <property type="match status" value="1"/>
</dbReference>
<dbReference type="Pfam" id="PF16197">
    <property type="entry name" value="KAsynt_C_assoc"/>
    <property type="match status" value="1"/>
</dbReference>
<dbReference type="CDD" id="cd05195">
    <property type="entry name" value="enoyl_red"/>
    <property type="match status" value="1"/>
</dbReference>
<dbReference type="InterPro" id="IPR006162">
    <property type="entry name" value="Ppantetheine_attach_site"/>
</dbReference>
<dbReference type="FunFam" id="3.40.47.10:FF:000019">
    <property type="entry name" value="Polyketide synthase type I"/>
    <property type="match status" value="2"/>
</dbReference>
<evidence type="ECO:0000256" key="8">
    <source>
        <dbReference type="PROSITE-ProRule" id="PRU01363"/>
    </source>
</evidence>
<dbReference type="InterPro" id="IPR001227">
    <property type="entry name" value="Ac_transferase_dom_sf"/>
</dbReference>
<accession>D7C488</accession>
<dbReference type="EMBL" id="CP002047">
    <property type="protein sequence ID" value="ADI03910.1"/>
    <property type="molecule type" value="Genomic_DNA"/>
</dbReference>
<dbReference type="KEGG" id="sbh:SBI_00789"/>
<feature type="region of interest" description="Disordered" evidence="9">
    <location>
        <begin position="1994"/>
        <end position="2021"/>
    </location>
</feature>
<dbReference type="SUPFAM" id="SSF53901">
    <property type="entry name" value="Thiolase-like"/>
    <property type="match status" value="2"/>
</dbReference>
<dbReference type="SMART" id="SM00825">
    <property type="entry name" value="PKS_KS"/>
    <property type="match status" value="2"/>
</dbReference>
<dbReference type="Gene3D" id="3.40.50.720">
    <property type="entry name" value="NAD(P)-binding Rossmann-like Domain"/>
    <property type="match status" value="2"/>
</dbReference>
<dbReference type="InterPro" id="IPR055123">
    <property type="entry name" value="SpnB-like_Rossmann"/>
</dbReference>
<proteinExistence type="predicted"/>
<dbReference type="InterPro" id="IPR036291">
    <property type="entry name" value="NAD(P)-bd_dom_sf"/>
</dbReference>
<dbReference type="FunFam" id="3.90.180.10:FF:000032">
    <property type="entry name" value="Probable polyketide synthase pks1"/>
    <property type="match status" value="1"/>
</dbReference>
<dbReference type="PROSITE" id="PS52004">
    <property type="entry name" value="KS3_2"/>
    <property type="match status" value="2"/>
</dbReference>
<keyword evidence="4" id="KW-0808">Transferase</keyword>
<dbReference type="InterPro" id="IPR013154">
    <property type="entry name" value="ADH-like_N"/>
</dbReference>
<feature type="domain" description="Carrier" evidence="10">
    <location>
        <begin position="2039"/>
        <end position="2114"/>
    </location>
</feature>
<dbReference type="Pfam" id="PF00698">
    <property type="entry name" value="Acyl_transf_1"/>
    <property type="match status" value="3"/>
</dbReference>
<evidence type="ECO:0000256" key="2">
    <source>
        <dbReference type="ARBA" id="ARBA00022450"/>
    </source>
</evidence>
<reference evidence="13 14" key="1">
    <citation type="journal article" date="2010" name="J. Bacteriol.">
        <title>Genome sequence of the milbemycin-producing bacterium Streptomyces bingchenggensis.</title>
        <authorList>
            <person name="Wang X.J."/>
            <person name="Yan Y.J."/>
            <person name="Zhang B."/>
            <person name="An J."/>
            <person name="Wang J.J."/>
            <person name="Tian J."/>
            <person name="Jiang L."/>
            <person name="Chen Y.H."/>
            <person name="Huang S.X."/>
            <person name="Yin M."/>
            <person name="Zhang J."/>
            <person name="Gao A.L."/>
            <person name="Liu C.X."/>
            <person name="Zhu Z.X."/>
            <person name="Xiang W.S."/>
        </authorList>
    </citation>
    <scope>NUCLEOTIDE SEQUENCE [LARGE SCALE GENOMIC DNA]</scope>
    <source>
        <strain evidence="13 14">BCW-1</strain>
    </source>
</reference>
<dbReference type="Pfam" id="PF00550">
    <property type="entry name" value="PP-binding"/>
    <property type="match status" value="3"/>
</dbReference>
<dbReference type="eggNOG" id="COG3321">
    <property type="taxonomic scope" value="Bacteria"/>
</dbReference>
<dbReference type="SMART" id="SM01294">
    <property type="entry name" value="PKS_PP_betabranch"/>
    <property type="match status" value="1"/>
</dbReference>
<dbReference type="SUPFAM" id="SSF47336">
    <property type="entry name" value="ACP-like"/>
    <property type="match status" value="3"/>
</dbReference>
<dbReference type="SMART" id="SM00827">
    <property type="entry name" value="PKS_AT"/>
    <property type="match status" value="3"/>
</dbReference>
<feature type="domain" description="Ketosynthase family 3 (KS3)" evidence="11">
    <location>
        <begin position="2146"/>
        <end position="2576"/>
    </location>
</feature>
<dbReference type="SUPFAM" id="SSF55048">
    <property type="entry name" value="Probable ACP-binding domain of malonyl-CoA ACP transacylase"/>
    <property type="match status" value="3"/>
</dbReference>
<dbReference type="Gene3D" id="3.40.366.10">
    <property type="entry name" value="Malonyl-Coenzyme A Acyl Carrier Protein, domain 2"/>
    <property type="match status" value="3"/>
</dbReference>
<dbReference type="SUPFAM" id="SSF50129">
    <property type="entry name" value="GroES-like"/>
    <property type="match status" value="1"/>
</dbReference>
<dbReference type="GO" id="GO:0004315">
    <property type="term" value="F:3-oxoacyl-[acyl-carrier-protein] synthase activity"/>
    <property type="evidence" value="ECO:0007669"/>
    <property type="project" value="InterPro"/>
</dbReference>
<evidence type="ECO:0000313" key="13">
    <source>
        <dbReference type="EMBL" id="ADI03910.1"/>
    </source>
</evidence>
<dbReference type="GO" id="GO:0006633">
    <property type="term" value="P:fatty acid biosynthetic process"/>
    <property type="evidence" value="ECO:0007669"/>
    <property type="project" value="InterPro"/>
</dbReference>
<dbReference type="InterPro" id="IPR049552">
    <property type="entry name" value="PKS_DH_N"/>
</dbReference>
<feature type="region of interest" description="C-terminal hotdog fold" evidence="8">
    <location>
        <begin position="3211"/>
        <end position="3357"/>
    </location>
</feature>
<dbReference type="InterPro" id="IPR050091">
    <property type="entry name" value="PKS_NRPS_Biosynth_Enz"/>
</dbReference>
<feature type="active site" description="Proton acceptor; for dehydratase activity" evidence="8">
    <location>
        <position position="3091"/>
    </location>
</feature>
<dbReference type="SUPFAM" id="SSF52151">
    <property type="entry name" value="FabD/lysophospholipase-like"/>
    <property type="match status" value="3"/>
</dbReference>
<dbReference type="Proteomes" id="UP000000377">
    <property type="component" value="Chromosome"/>
</dbReference>
<feature type="region of interest" description="Disordered" evidence="9">
    <location>
        <begin position="3562"/>
        <end position="3583"/>
    </location>
</feature>
<dbReference type="Pfam" id="PF18369">
    <property type="entry name" value="PKS_DE"/>
    <property type="match status" value="1"/>
</dbReference>
<keyword evidence="7" id="KW-0012">Acyltransferase</keyword>